<keyword evidence="2" id="KW-1185">Reference proteome</keyword>
<comment type="caution">
    <text evidence="1">The sequence shown here is derived from an EMBL/GenBank/DDBJ whole genome shotgun (WGS) entry which is preliminary data.</text>
</comment>
<name>A0AAV4UF38_9ARAC</name>
<sequence>MRGNWSPISQIYIHTLCPSSDASKNNKGVCSKSDGHVCGKASIHHRLAFPSRGSIILGEGWAVQSSRASSFQAIPSSVPRLDRISMEEMG</sequence>
<organism evidence="1 2">
    <name type="scientific">Caerostris darwini</name>
    <dbReference type="NCBI Taxonomy" id="1538125"/>
    <lineage>
        <taxon>Eukaryota</taxon>
        <taxon>Metazoa</taxon>
        <taxon>Ecdysozoa</taxon>
        <taxon>Arthropoda</taxon>
        <taxon>Chelicerata</taxon>
        <taxon>Arachnida</taxon>
        <taxon>Araneae</taxon>
        <taxon>Araneomorphae</taxon>
        <taxon>Entelegynae</taxon>
        <taxon>Araneoidea</taxon>
        <taxon>Araneidae</taxon>
        <taxon>Caerostris</taxon>
    </lineage>
</organism>
<proteinExistence type="predicted"/>
<gene>
    <name evidence="1" type="ORF">CDAR_62331</name>
</gene>
<evidence type="ECO:0008006" key="3">
    <source>
        <dbReference type="Google" id="ProtNLM"/>
    </source>
</evidence>
<accession>A0AAV4UF38</accession>
<protein>
    <recommendedName>
        <fullName evidence="3">Ycf15</fullName>
    </recommendedName>
</protein>
<dbReference type="Proteomes" id="UP001054837">
    <property type="component" value="Unassembled WGS sequence"/>
</dbReference>
<reference evidence="1 2" key="1">
    <citation type="submission" date="2021-06" db="EMBL/GenBank/DDBJ databases">
        <title>Caerostris darwini draft genome.</title>
        <authorList>
            <person name="Kono N."/>
            <person name="Arakawa K."/>
        </authorList>
    </citation>
    <scope>NUCLEOTIDE SEQUENCE [LARGE SCALE GENOMIC DNA]</scope>
</reference>
<evidence type="ECO:0000313" key="2">
    <source>
        <dbReference type="Proteomes" id="UP001054837"/>
    </source>
</evidence>
<dbReference type="AlphaFoldDB" id="A0AAV4UF38"/>
<dbReference type="EMBL" id="BPLQ01011198">
    <property type="protein sequence ID" value="GIY56378.1"/>
    <property type="molecule type" value="Genomic_DNA"/>
</dbReference>
<evidence type="ECO:0000313" key="1">
    <source>
        <dbReference type="EMBL" id="GIY56378.1"/>
    </source>
</evidence>